<reference evidence="1 2" key="1">
    <citation type="submission" date="2015-02" db="EMBL/GenBank/DDBJ databases">
        <title>Draft genome of a novel marine cyanobacterium (Chroococcales) isolated from South Atlantic Ocean.</title>
        <authorList>
            <person name="Rigonato J."/>
            <person name="Alvarenga D.O."/>
            <person name="Branco L.H."/>
            <person name="Varani A.M."/>
            <person name="Brandini F.P."/>
            <person name="Fiore M.F."/>
        </authorList>
    </citation>
    <scope>NUCLEOTIDE SEQUENCE [LARGE SCALE GENOMIC DNA]</scope>
    <source>
        <strain evidence="1 2">CENA595</strain>
    </source>
</reference>
<keyword evidence="2" id="KW-1185">Reference proteome</keyword>
<dbReference type="RefSeq" id="WP_045055819.1">
    <property type="nucleotide sequence ID" value="NZ_CAWMDP010000006.1"/>
</dbReference>
<organism evidence="1 2">
    <name type="scientific">Aliterella atlantica CENA595</name>
    <dbReference type="NCBI Taxonomy" id="1618023"/>
    <lineage>
        <taxon>Bacteria</taxon>
        <taxon>Bacillati</taxon>
        <taxon>Cyanobacteriota</taxon>
        <taxon>Cyanophyceae</taxon>
        <taxon>Chroococcidiopsidales</taxon>
        <taxon>Aliterellaceae</taxon>
        <taxon>Aliterella</taxon>
    </lineage>
</organism>
<protein>
    <submittedName>
        <fullName evidence="1">Uncharacterized protein</fullName>
    </submittedName>
</protein>
<accession>A0A0D8ZTY3</accession>
<dbReference type="OrthoDB" id="467175at2"/>
<evidence type="ECO:0000313" key="1">
    <source>
        <dbReference type="EMBL" id="KJH70696.1"/>
    </source>
</evidence>
<dbReference type="STRING" id="1618023.UH38_16715"/>
<dbReference type="PATRIC" id="fig|1618023.3.peg.395"/>
<evidence type="ECO:0000313" key="2">
    <source>
        <dbReference type="Proteomes" id="UP000032452"/>
    </source>
</evidence>
<dbReference type="Proteomes" id="UP000032452">
    <property type="component" value="Unassembled WGS sequence"/>
</dbReference>
<dbReference type="InterPro" id="IPR054053">
    <property type="entry name" value="DUF6887"/>
</dbReference>
<proteinExistence type="predicted"/>
<sequence length="78" mass="9175">MQPNFETMTNAQLIAYALAHREHIEPLRVLYQRRTPDAEAVWFNLPQTEEEAKQQFDQFKQIVAQKDNKRNNSGTLSE</sequence>
<dbReference type="EMBL" id="JYON01000019">
    <property type="protein sequence ID" value="KJH70696.1"/>
    <property type="molecule type" value="Genomic_DNA"/>
</dbReference>
<dbReference type="AlphaFoldDB" id="A0A0D8ZTY3"/>
<comment type="caution">
    <text evidence="1">The sequence shown here is derived from an EMBL/GenBank/DDBJ whole genome shotgun (WGS) entry which is preliminary data.</text>
</comment>
<name>A0A0D8ZTY3_9CYAN</name>
<dbReference type="Pfam" id="PF21826">
    <property type="entry name" value="DUF6887"/>
    <property type="match status" value="1"/>
</dbReference>
<gene>
    <name evidence="1" type="ORF">UH38_16715</name>
</gene>